<evidence type="ECO:0000313" key="2">
    <source>
        <dbReference type="EMBL" id="KAF6306548.1"/>
    </source>
</evidence>
<dbReference type="Proteomes" id="UP000585614">
    <property type="component" value="Unassembled WGS sequence"/>
</dbReference>
<dbReference type="EMBL" id="JACAGC010000017">
    <property type="protein sequence ID" value="KAF6306548.1"/>
    <property type="molecule type" value="Genomic_DNA"/>
</dbReference>
<feature type="region of interest" description="Disordered" evidence="1">
    <location>
        <begin position="1"/>
        <end position="99"/>
    </location>
</feature>
<organism evidence="2 3">
    <name type="scientific">Rhinolophus ferrumequinum</name>
    <name type="common">Greater horseshoe bat</name>
    <dbReference type="NCBI Taxonomy" id="59479"/>
    <lineage>
        <taxon>Eukaryota</taxon>
        <taxon>Metazoa</taxon>
        <taxon>Chordata</taxon>
        <taxon>Craniata</taxon>
        <taxon>Vertebrata</taxon>
        <taxon>Euteleostomi</taxon>
        <taxon>Mammalia</taxon>
        <taxon>Eutheria</taxon>
        <taxon>Laurasiatheria</taxon>
        <taxon>Chiroptera</taxon>
        <taxon>Yinpterochiroptera</taxon>
        <taxon>Rhinolophoidea</taxon>
        <taxon>Rhinolophidae</taxon>
        <taxon>Rhinolophinae</taxon>
        <taxon>Rhinolophus</taxon>
    </lineage>
</organism>
<name>A0A7J7U129_RHIFE</name>
<accession>A0A7J7U129</accession>
<evidence type="ECO:0000313" key="3">
    <source>
        <dbReference type="Proteomes" id="UP000585614"/>
    </source>
</evidence>
<reference evidence="2 3" key="1">
    <citation type="journal article" date="2020" name="Nature">
        <title>Six reference-quality genomes reveal evolution of bat adaptations.</title>
        <authorList>
            <person name="Jebb D."/>
            <person name="Huang Z."/>
            <person name="Pippel M."/>
            <person name="Hughes G.M."/>
            <person name="Lavrichenko K."/>
            <person name="Devanna P."/>
            <person name="Winkler S."/>
            <person name="Jermiin L.S."/>
            <person name="Skirmuntt E.C."/>
            <person name="Katzourakis A."/>
            <person name="Burkitt-Gray L."/>
            <person name="Ray D.A."/>
            <person name="Sullivan K.A.M."/>
            <person name="Roscito J.G."/>
            <person name="Kirilenko B.M."/>
            <person name="Davalos L.M."/>
            <person name="Corthals A.P."/>
            <person name="Power M.L."/>
            <person name="Jones G."/>
            <person name="Ransome R.D."/>
            <person name="Dechmann D.K.N."/>
            <person name="Locatelli A.G."/>
            <person name="Puechmaille S.J."/>
            <person name="Fedrigo O."/>
            <person name="Jarvis E.D."/>
            <person name="Hiller M."/>
            <person name="Vernes S.C."/>
            <person name="Myers E.W."/>
            <person name="Teeling E.C."/>
        </authorList>
    </citation>
    <scope>NUCLEOTIDE SEQUENCE [LARGE SCALE GENOMIC DNA]</scope>
    <source>
        <strain evidence="2">MRhiFer1</strain>
        <tissue evidence="2">Lung</tissue>
    </source>
</reference>
<evidence type="ECO:0000256" key="1">
    <source>
        <dbReference type="SAM" id="MobiDB-lite"/>
    </source>
</evidence>
<sequence length="178" mass="18661">MTSRALCCPLRSDSGPDRGDCKSDDDGTRPIVPAPPSKGSPPDLNFHFWPNGPSETPGNAILQQEARPPRAYPSQDGRAKTASGADVAGDGLHWGPPQPIFEAESGPRAHGRRRQGGCSSTACQDQHLESFSAAGAPSPSAGVMIRKLGPVSDTSFYAVSPAKSQELWGGRKVEAQGE</sequence>
<comment type="caution">
    <text evidence="2">The sequence shown here is derived from an EMBL/GenBank/DDBJ whole genome shotgun (WGS) entry which is preliminary data.</text>
</comment>
<proteinExistence type="predicted"/>
<gene>
    <name evidence="2" type="ORF">mRhiFer1_008649</name>
</gene>
<dbReference type="AlphaFoldDB" id="A0A7J7U129"/>
<protein>
    <submittedName>
        <fullName evidence="2">Uncharacterized protein</fullName>
    </submittedName>
</protein>
<feature type="compositionally biased region" description="Basic and acidic residues" evidence="1">
    <location>
        <begin position="14"/>
        <end position="28"/>
    </location>
</feature>